<gene>
    <name evidence="1" type="ORF">NCTC12376_00677</name>
</gene>
<dbReference type="AlphaFoldDB" id="A0A378KPQ9"/>
<name>A0A378KPQ9_9GAMM</name>
<evidence type="ECO:0000313" key="1">
    <source>
        <dbReference type="EMBL" id="STY16884.1"/>
    </source>
</evidence>
<dbReference type="EMBL" id="UGOW01000001">
    <property type="protein sequence ID" value="STY16884.1"/>
    <property type="molecule type" value="Genomic_DNA"/>
</dbReference>
<organism evidence="1 2">
    <name type="scientific">Legionella quateirensis</name>
    <dbReference type="NCBI Taxonomy" id="45072"/>
    <lineage>
        <taxon>Bacteria</taxon>
        <taxon>Pseudomonadati</taxon>
        <taxon>Pseudomonadota</taxon>
        <taxon>Gammaproteobacteria</taxon>
        <taxon>Legionellales</taxon>
        <taxon>Legionellaceae</taxon>
        <taxon>Legionella</taxon>
    </lineage>
</organism>
<protein>
    <submittedName>
        <fullName evidence="1">Uncharacterized protein</fullName>
    </submittedName>
</protein>
<accession>A0A378KPQ9</accession>
<proteinExistence type="predicted"/>
<sequence>MYHTPYILNENPIRLSELKGVLCIFLVTDSARNHDDTA</sequence>
<dbReference type="Proteomes" id="UP000254230">
    <property type="component" value="Unassembled WGS sequence"/>
</dbReference>
<reference evidence="1 2" key="1">
    <citation type="submission" date="2018-06" db="EMBL/GenBank/DDBJ databases">
        <authorList>
            <consortium name="Pathogen Informatics"/>
            <person name="Doyle S."/>
        </authorList>
    </citation>
    <scope>NUCLEOTIDE SEQUENCE [LARGE SCALE GENOMIC DNA]</scope>
    <source>
        <strain evidence="1 2">NCTC12376</strain>
    </source>
</reference>
<evidence type="ECO:0000313" key="2">
    <source>
        <dbReference type="Proteomes" id="UP000254230"/>
    </source>
</evidence>